<organism evidence="2 3">
    <name type="scientific">Cucumis melo var. makuwa</name>
    <name type="common">Oriental melon</name>
    <dbReference type="NCBI Taxonomy" id="1194695"/>
    <lineage>
        <taxon>Eukaryota</taxon>
        <taxon>Viridiplantae</taxon>
        <taxon>Streptophyta</taxon>
        <taxon>Embryophyta</taxon>
        <taxon>Tracheophyta</taxon>
        <taxon>Spermatophyta</taxon>
        <taxon>Magnoliopsida</taxon>
        <taxon>eudicotyledons</taxon>
        <taxon>Gunneridae</taxon>
        <taxon>Pentapetalae</taxon>
        <taxon>rosids</taxon>
        <taxon>fabids</taxon>
        <taxon>Cucurbitales</taxon>
        <taxon>Cucurbitaceae</taxon>
        <taxon>Benincaseae</taxon>
        <taxon>Cucumis</taxon>
    </lineage>
</organism>
<protein>
    <submittedName>
        <fullName evidence="2">Uncharacterized protein</fullName>
    </submittedName>
</protein>
<dbReference type="Proteomes" id="UP000321947">
    <property type="component" value="Unassembled WGS sequence"/>
</dbReference>
<feature type="compositionally biased region" description="Basic and acidic residues" evidence="1">
    <location>
        <begin position="187"/>
        <end position="199"/>
    </location>
</feature>
<name>A0A5D3BRD1_CUCMM</name>
<comment type="caution">
    <text evidence="2">The sequence shown here is derived from an EMBL/GenBank/DDBJ whole genome shotgun (WGS) entry which is preliminary data.</text>
</comment>
<feature type="region of interest" description="Disordered" evidence="1">
    <location>
        <begin position="333"/>
        <end position="363"/>
    </location>
</feature>
<evidence type="ECO:0000313" key="3">
    <source>
        <dbReference type="Proteomes" id="UP000321947"/>
    </source>
</evidence>
<sequence>MDTFLQTGNACERLLEVDKAIMNIENLLEAKINVRYNYCSFIPATIKIKDKNGHSFIVHIVTICSGKWLAERDVKINSSFKRQVAIEFDNFNSEAKQFTFSVNLAILADEFEIPKNKSLMAELTLEGNPTHAKEINDKDLRKSDINEMDNVSARFGGKRKVFFLSPKNKTIFFNTNHASAIQTENAESSRKFNSNDEPKQRKKPGKKRNTGLKPTIPSLIVKPTQSNPLDDQHKEGDLTIDLGHLSIINPQLHIQFEDHSDSRPDIVKATQDTDHQKHKAQIANIKDPQENVLPKTSPEDDIMIKEEEDDFKVKLIQWLKENNLKLATTINDPAQQKVAKTASDQVGIEDERVKENEGNKSFK</sequence>
<evidence type="ECO:0000256" key="1">
    <source>
        <dbReference type="SAM" id="MobiDB-lite"/>
    </source>
</evidence>
<reference evidence="2 3" key="1">
    <citation type="submission" date="2019-08" db="EMBL/GenBank/DDBJ databases">
        <title>Draft genome sequences of two oriental melons (Cucumis melo L. var makuwa).</title>
        <authorList>
            <person name="Kwon S.-Y."/>
        </authorList>
    </citation>
    <scope>NUCLEOTIDE SEQUENCE [LARGE SCALE GENOMIC DNA]</scope>
    <source>
        <strain evidence="3">cv. Chang Bougi</strain>
        <tissue evidence="2">Leaf</tissue>
    </source>
</reference>
<proteinExistence type="predicted"/>
<dbReference type="AlphaFoldDB" id="A0A5D3BRD1"/>
<gene>
    <name evidence="2" type="ORF">E5676_scaffold451G001460</name>
</gene>
<feature type="compositionally biased region" description="Basic and acidic residues" evidence="1">
    <location>
        <begin position="349"/>
        <end position="363"/>
    </location>
</feature>
<evidence type="ECO:0000313" key="2">
    <source>
        <dbReference type="EMBL" id="TYK01568.1"/>
    </source>
</evidence>
<feature type="compositionally biased region" description="Basic residues" evidence="1">
    <location>
        <begin position="200"/>
        <end position="210"/>
    </location>
</feature>
<dbReference type="EMBL" id="SSTD01016175">
    <property type="protein sequence ID" value="TYK01568.1"/>
    <property type="molecule type" value="Genomic_DNA"/>
</dbReference>
<feature type="region of interest" description="Disordered" evidence="1">
    <location>
        <begin position="182"/>
        <end position="235"/>
    </location>
</feature>
<accession>A0A5D3BRD1</accession>